<dbReference type="Proteomes" id="UP000287651">
    <property type="component" value="Unassembled WGS sequence"/>
</dbReference>
<evidence type="ECO:0000313" key="2">
    <source>
        <dbReference type="EMBL" id="RRT76105.1"/>
    </source>
</evidence>
<dbReference type="AlphaFoldDB" id="A0A427AIP2"/>
<evidence type="ECO:0000313" key="3">
    <source>
        <dbReference type="Proteomes" id="UP000287651"/>
    </source>
</evidence>
<name>A0A427AIP2_ENSVE</name>
<evidence type="ECO:0000256" key="1">
    <source>
        <dbReference type="SAM" id="MobiDB-lite"/>
    </source>
</evidence>
<feature type="compositionally biased region" description="Polar residues" evidence="1">
    <location>
        <begin position="145"/>
        <end position="154"/>
    </location>
</feature>
<sequence length="359" mass="41288">MASVPKPIMHHGRRLFELLEEQQEPFLLDVYLLEHGYSDRATGANAAAAAFMCWPRIACRKLRRFGTCGFFKRKRGGILRFLLDKVVVIRRKAWRWDGAVVGSGRRRRSIFGTLFEMKGKTGVVEFHRLSCSGGTEGDREDQCRAPSSSTQRSPVSVLELQHSDEGRRPLDKHRIFSFRANPKKHFYEPRHFVLDRLREVEGRLSAPLECSRPEKRGKNREEEVVLSSSYDNHGAALANISPLIDCDLSESGKEWRHHQHEMTEVGTQIEHLIFEEIREETLLEKPLNNATGKDKVSIQLVVLCVLMIPNVQCHRNDLYYSNANELRGARRHQPRRGMAVLPRLSHGELNRSFVFTRLS</sequence>
<dbReference type="EMBL" id="AMZH03002291">
    <property type="protein sequence ID" value="RRT76105.1"/>
    <property type="molecule type" value="Genomic_DNA"/>
</dbReference>
<comment type="caution">
    <text evidence="2">The sequence shown here is derived from an EMBL/GenBank/DDBJ whole genome shotgun (WGS) entry which is preliminary data.</text>
</comment>
<reference evidence="2 3" key="1">
    <citation type="journal article" date="2014" name="Agronomy (Basel)">
        <title>A Draft Genome Sequence for Ensete ventricosum, the Drought-Tolerant Tree Against Hunger.</title>
        <authorList>
            <person name="Harrison J."/>
            <person name="Moore K.A."/>
            <person name="Paszkiewicz K."/>
            <person name="Jones T."/>
            <person name="Grant M."/>
            <person name="Ambacheew D."/>
            <person name="Muzemil S."/>
            <person name="Studholme D.J."/>
        </authorList>
    </citation>
    <scope>NUCLEOTIDE SEQUENCE [LARGE SCALE GENOMIC DNA]</scope>
</reference>
<proteinExistence type="predicted"/>
<gene>
    <name evidence="2" type="ORF">B296_00004570</name>
</gene>
<feature type="region of interest" description="Disordered" evidence="1">
    <location>
        <begin position="133"/>
        <end position="155"/>
    </location>
</feature>
<organism evidence="2 3">
    <name type="scientific">Ensete ventricosum</name>
    <name type="common">Abyssinian banana</name>
    <name type="synonym">Musa ensete</name>
    <dbReference type="NCBI Taxonomy" id="4639"/>
    <lineage>
        <taxon>Eukaryota</taxon>
        <taxon>Viridiplantae</taxon>
        <taxon>Streptophyta</taxon>
        <taxon>Embryophyta</taxon>
        <taxon>Tracheophyta</taxon>
        <taxon>Spermatophyta</taxon>
        <taxon>Magnoliopsida</taxon>
        <taxon>Liliopsida</taxon>
        <taxon>Zingiberales</taxon>
        <taxon>Musaceae</taxon>
        <taxon>Ensete</taxon>
    </lineage>
</organism>
<dbReference type="PANTHER" id="PTHR36885:SF2">
    <property type="entry name" value="DUF4378 DOMAIN-CONTAINING PROTEIN"/>
    <property type="match status" value="1"/>
</dbReference>
<dbReference type="PANTHER" id="PTHR36885">
    <property type="entry name" value="EXPRESSED PROTEIN"/>
    <property type="match status" value="1"/>
</dbReference>
<accession>A0A427AIP2</accession>
<feature type="non-terminal residue" evidence="2">
    <location>
        <position position="359"/>
    </location>
</feature>
<protein>
    <submittedName>
        <fullName evidence="2">Uncharacterized protein</fullName>
    </submittedName>
</protein>